<dbReference type="OrthoDB" id="128875at2"/>
<dbReference type="EMBL" id="FOSJ01000049">
    <property type="protein sequence ID" value="SFK56038.1"/>
    <property type="molecule type" value="Genomic_DNA"/>
</dbReference>
<protein>
    <recommendedName>
        <fullName evidence="3">Sce7726 family protein</fullName>
    </recommendedName>
</protein>
<evidence type="ECO:0000313" key="2">
    <source>
        <dbReference type="Proteomes" id="UP000199589"/>
    </source>
</evidence>
<gene>
    <name evidence="1" type="ORF">SAMN04488569_104916</name>
</gene>
<organism evidence="1 2">
    <name type="scientific">Marinilactibacillus piezotolerans</name>
    <dbReference type="NCBI Taxonomy" id="258723"/>
    <lineage>
        <taxon>Bacteria</taxon>
        <taxon>Bacillati</taxon>
        <taxon>Bacillota</taxon>
        <taxon>Bacilli</taxon>
        <taxon>Lactobacillales</taxon>
        <taxon>Carnobacteriaceae</taxon>
        <taxon>Marinilactibacillus</taxon>
    </lineage>
</organism>
<evidence type="ECO:0008006" key="3">
    <source>
        <dbReference type="Google" id="ProtNLM"/>
    </source>
</evidence>
<evidence type="ECO:0000313" key="1">
    <source>
        <dbReference type="EMBL" id="SFK56038.1"/>
    </source>
</evidence>
<accession>A0A1I4AHY2</accession>
<dbReference type="NCBIfam" id="NF033832">
    <property type="entry name" value="sce7726_fam"/>
    <property type="match status" value="1"/>
</dbReference>
<name>A0A1I4AHY2_9LACT</name>
<sequence>MNKNLLINRVFSQSTLNDVVNKNESAILSKAYQYFSNSSGKSDISFVNQFQEVYSYIEKEYRNEYFFKNTLLNKLLLGVHSINTTTALAELPISQSVADFVLINGKAVVYEIKTEYDNLTKVEKQVEDYYKVFDHVVIISVEKYKEKLLEKFEGSPVGISILTPKNTISLKKYPDRNTKSLDYKTMYKLLRQHERETILLKELEELPETNQFKKFDDYYQEFKKIPMEILYNHMLIEMKKRTNLIDDKEFFLQIPYEMRALYYFSKLSRTNKQSLKSKLEGE</sequence>
<dbReference type="AlphaFoldDB" id="A0A1I4AHY2"/>
<keyword evidence="2" id="KW-1185">Reference proteome</keyword>
<dbReference type="RefSeq" id="WP_091898351.1">
    <property type="nucleotide sequence ID" value="NZ_FOSJ01000049.1"/>
</dbReference>
<dbReference type="Proteomes" id="UP000199589">
    <property type="component" value="Unassembled WGS sequence"/>
</dbReference>
<dbReference type="InterPro" id="IPR047729">
    <property type="entry name" value="Sce7726-like"/>
</dbReference>
<proteinExistence type="predicted"/>
<reference evidence="2" key="1">
    <citation type="submission" date="2016-10" db="EMBL/GenBank/DDBJ databases">
        <authorList>
            <person name="Varghese N."/>
            <person name="Submissions S."/>
        </authorList>
    </citation>
    <scope>NUCLEOTIDE SEQUENCE [LARGE SCALE GENOMIC DNA]</scope>
    <source>
        <strain evidence="2">DSM 16108</strain>
    </source>
</reference>